<feature type="modified residue" description="4-aspartylphosphate" evidence="11">
    <location>
        <position position="1258"/>
    </location>
</feature>
<dbReference type="PANTHER" id="PTHR45339">
    <property type="entry name" value="HYBRID SIGNAL TRANSDUCTION HISTIDINE KINASE J"/>
    <property type="match status" value="1"/>
</dbReference>
<dbReference type="SUPFAM" id="SSF55874">
    <property type="entry name" value="ATPase domain of HSP90 chaperone/DNA topoisomerase II/histidine kinase"/>
    <property type="match status" value="1"/>
</dbReference>
<dbReference type="EMBL" id="FP565814">
    <property type="protein sequence ID" value="CBH23484.1"/>
    <property type="molecule type" value="Genomic_DNA"/>
</dbReference>
<dbReference type="PRINTS" id="PR00344">
    <property type="entry name" value="BCTRLSENSOR"/>
</dbReference>
<evidence type="ECO:0000259" key="14">
    <source>
        <dbReference type="PROSITE" id="PS50109"/>
    </source>
</evidence>
<dbReference type="PANTHER" id="PTHR45339:SF1">
    <property type="entry name" value="HYBRID SIGNAL TRANSDUCTION HISTIDINE KINASE J"/>
    <property type="match status" value="1"/>
</dbReference>
<dbReference type="EC" id="2.7.13.3" evidence="2"/>
<keyword evidence="12" id="KW-0175">Coiled coil</keyword>
<proteinExistence type="predicted"/>
<feature type="region of interest" description="Disordered" evidence="13">
    <location>
        <begin position="1187"/>
        <end position="1208"/>
    </location>
</feature>
<accession>D5H629</accession>
<sequence length="1346" mass="146991">MQGPPSPVPRSDDFVWMLHSAVKRYGIRLACGVVVGALLLSSPAAAQNKRITAYETEDGLPEMQVWDGLQGPEGYLWLGLYGGGLARFDGQEFKRLTIDEGLPGNLATTVHTDSTGAIWVGTLSGLARYDGREMTTLTADNSALVQNGIQSIVGGTNGTPVWVGTSDNVYVHDGEGLRQLAPDRLQNLYPDGLASRGDTLWVGTSNGLYRYTDSTLTALSVVDGGATASVTTLAAPPSGRLWVETGQGLFRRVGSRFEKLPGTSDRDVLSILDPSGRAPWLGTRSGLYRWRGGRLQSTAIGDVSVQGLFEDQEQNVWVTTDSEGLYKYPHTPFDHFSTADGLPGDISWDVDRGPNENLWIATRNGLSRYDGTSFTDVPGPDDQLRQELTSIHWTQDDILWIAARSTLFRYDGDTYTSYDRVEGDPVGTVTRIVETPSGTLWFATTERGLLRYDGSGFARFTTADGLTSDQVRSVTVDDTGQVWAGEGASRFDGASFHPTPAVDSADLGGVLSLEVDAKGHLWIGTQRGVFVHPPPQRGEAASLRRITPDDGLNGTSSVNLHLDRHNNLWVGNEGGFNRIDVDAYHRTGQVSIRSYDKDVDLRGGVATEHATYEADGGVLWFGTSTGLVRYNPVQDRGRPAPPQTHLTDIQLYPEDPDWSRYADGTTPWEQLPTNLSLPYDKDHLIFRFIGINYTVPERVAYRYRLEGLDERWSTATKRQRATYSNLPPGSYTFQVQAANSDDVWSPVEAYSFTITPPFWRTTWFYLLCAIGGIGLVTGLIRWRTWSLQRRQRLLEAKVAERTEELEEAREEALAAAEAKSKFLANMSHEIRTPMNGVIGFADLLSDTDLTPEQQQFVDAIQSSGTTLLSIIDDILNFSKLEAGETELEEAPIRVQTCIEEALDPLAAKVAEKGIELTYLIDPAVPSVIRGDRTRLHQILLNLLSNAVKFTEEGEVALRVRVASSPATPDGMYELHFSVRDTGIGIPKEKRDRLFESFSQVDASKSREHGGTGLGLSISQQLTEAMGGEMWVESAVGEGSTFHFTIEAEEAEDGAQTDKNGVATGSSSAMQGVQVLIVAPNDTNRALLRQQTETWGMEATVFASGDEALQQLDADRAHEVALIDEHLPQMSGHALATQLRERASGTELPVVLLGAGPAATPDLTAPTSRLHKPIKQSNLHDTLTALLTGRENGGSGRDGDRSGPDSPSRRVLLAEDDAVNRTMTTQLLEKMGHEVYTASDGAEALAAVRDQAYDAILMDVQMPELDGLEATRRLRNEMPSEEQPYVVALTASVTEDDRRRCLEAGMDAFLSKPIRKDELAEALDLGTAPDEARTAAPPPEDHSAPDA</sequence>
<reference evidence="17" key="2">
    <citation type="submission" date="2010-04" db="EMBL/GenBank/DDBJ databases">
        <title>Genome sequence of Salinibacter ruber M8.</title>
        <authorList>
            <consortium name="Genoscope"/>
        </authorList>
    </citation>
    <scope>NUCLEOTIDE SEQUENCE [LARGE SCALE GENOMIC DNA]</scope>
    <source>
        <strain evidence="17">M8</strain>
    </source>
</reference>
<dbReference type="Proteomes" id="UP000000933">
    <property type="component" value="Chromosome"/>
</dbReference>
<evidence type="ECO:0000313" key="16">
    <source>
        <dbReference type="EMBL" id="CBH23484.1"/>
    </source>
</evidence>
<keyword evidence="8" id="KW-0902">Two-component regulatory system</keyword>
<dbReference type="FunFam" id="1.10.287.130:FF:000002">
    <property type="entry name" value="Two-component osmosensing histidine kinase"/>
    <property type="match status" value="1"/>
</dbReference>
<evidence type="ECO:0000256" key="5">
    <source>
        <dbReference type="ARBA" id="ARBA00022741"/>
    </source>
</evidence>
<feature type="domain" description="Histidine kinase" evidence="14">
    <location>
        <begin position="825"/>
        <end position="1049"/>
    </location>
</feature>
<reference evidence="16 17" key="1">
    <citation type="journal article" date="2010" name="ISME J.">
        <title>Fine-scale evolution: genomic, phenotypic and ecological differentiation in two coexisting Salinibacter ruber strains.</title>
        <authorList>
            <person name="Pena A."/>
            <person name="Teeling H."/>
            <person name="Huerta-Cepas J."/>
            <person name="Santos F."/>
            <person name="Yarza P."/>
            <person name="Brito-Echeverria J."/>
            <person name="Lucio M."/>
            <person name="Schmitt-Kopplin P."/>
            <person name="Meseguer I."/>
            <person name="Schenowitz C."/>
            <person name="Dossat C."/>
            <person name="Barbe V."/>
            <person name="Dopazo J."/>
            <person name="Rossello-Mora R."/>
            <person name="Schuler M."/>
            <person name="Glockner F.O."/>
            <person name="Amann R."/>
            <person name="Gabaldon T."/>
            <person name="Anton J."/>
        </authorList>
    </citation>
    <scope>NUCLEOTIDE SEQUENCE [LARGE SCALE GENOMIC DNA]</scope>
    <source>
        <strain evidence="16 17">M8</strain>
    </source>
</reference>
<dbReference type="Pfam" id="PF00072">
    <property type="entry name" value="Response_reg"/>
    <property type="match status" value="2"/>
</dbReference>
<dbReference type="Gene3D" id="2.60.40.10">
    <property type="entry name" value="Immunoglobulins"/>
    <property type="match status" value="1"/>
</dbReference>
<dbReference type="Gene3D" id="3.30.565.10">
    <property type="entry name" value="Histidine kinase-like ATPase, C-terminal domain"/>
    <property type="match status" value="1"/>
</dbReference>
<dbReference type="CDD" id="cd00156">
    <property type="entry name" value="REC"/>
    <property type="match status" value="1"/>
</dbReference>
<evidence type="ECO:0000256" key="3">
    <source>
        <dbReference type="ARBA" id="ARBA00022553"/>
    </source>
</evidence>
<dbReference type="InterPro" id="IPR011123">
    <property type="entry name" value="Y_Y_Y"/>
</dbReference>
<evidence type="ECO:0000256" key="4">
    <source>
        <dbReference type="ARBA" id="ARBA00022679"/>
    </source>
</evidence>
<dbReference type="Gene3D" id="2.130.10.10">
    <property type="entry name" value="YVTN repeat-like/Quinoprotein amine dehydrogenase"/>
    <property type="match status" value="3"/>
</dbReference>
<dbReference type="CDD" id="cd17546">
    <property type="entry name" value="REC_hyHK_CKI1_RcsC-like"/>
    <property type="match status" value="1"/>
</dbReference>
<dbReference type="SUPFAM" id="SSF52172">
    <property type="entry name" value="CheY-like"/>
    <property type="match status" value="2"/>
</dbReference>
<keyword evidence="7" id="KW-0067">ATP-binding</keyword>
<dbReference type="InterPro" id="IPR001789">
    <property type="entry name" value="Sig_transdc_resp-reg_receiver"/>
</dbReference>
<gene>
    <name evidence="16" type="ordered locus">SRM_00563</name>
</gene>
<dbReference type="SMART" id="SM00448">
    <property type="entry name" value="REC"/>
    <property type="match status" value="2"/>
</dbReference>
<evidence type="ECO:0000256" key="9">
    <source>
        <dbReference type="ARBA" id="ARBA00064003"/>
    </source>
</evidence>
<feature type="domain" description="Response regulatory" evidence="15">
    <location>
        <begin position="1209"/>
        <end position="1326"/>
    </location>
</feature>
<keyword evidence="3 11" id="KW-0597">Phosphoprotein</keyword>
<evidence type="ECO:0000256" key="10">
    <source>
        <dbReference type="ARBA" id="ARBA00068150"/>
    </source>
</evidence>
<dbReference type="InterPro" id="IPR003661">
    <property type="entry name" value="HisK_dim/P_dom"/>
</dbReference>
<feature type="domain" description="Response regulatory" evidence="15">
    <location>
        <begin position="1073"/>
        <end position="1186"/>
    </location>
</feature>
<dbReference type="InterPro" id="IPR004358">
    <property type="entry name" value="Sig_transdc_His_kin-like_C"/>
</dbReference>
<evidence type="ECO:0000256" key="11">
    <source>
        <dbReference type="PROSITE-ProRule" id="PRU00169"/>
    </source>
</evidence>
<dbReference type="CDD" id="cd00082">
    <property type="entry name" value="HisKA"/>
    <property type="match status" value="1"/>
</dbReference>
<evidence type="ECO:0000256" key="12">
    <source>
        <dbReference type="SAM" id="Coils"/>
    </source>
</evidence>
<dbReference type="SUPFAM" id="SSF63829">
    <property type="entry name" value="Calcium-dependent phosphotriesterase"/>
    <property type="match status" value="3"/>
</dbReference>
<dbReference type="GO" id="GO:0005524">
    <property type="term" value="F:ATP binding"/>
    <property type="evidence" value="ECO:0007669"/>
    <property type="project" value="UniProtKB-KW"/>
</dbReference>
<dbReference type="HOGENOM" id="CLU_000445_28_1_10"/>
<evidence type="ECO:0000259" key="15">
    <source>
        <dbReference type="PROSITE" id="PS50110"/>
    </source>
</evidence>
<dbReference type="Pfam" id="PF00512">
    <property type="entry name" value="HisKA"/>
    <property type="match status" value="1"/>
</dbReference>
<dbReference type="SMART" id="SM00387">
    <property type="entry name" value="HATPase_c"/>
    <property type="match status" value="1"/>
</dbReference>
<keyword evidence="6 16" id="KW-0418">Kinase</keyword>
<evidence type="ECO:0000256" key="8">
    <source>
        <dbReference type="ARBA" id="ARBA00023012"/>
    </source>
</evidence>
<dbReference type="GO" id="GO:0000155">
    <property type="term" value="F:phosphorelay sensor kinase activity"/>
    <property type="evidence" value="ECO:0007669"/>
    <property type="project" value="InterPro"/>
</dbReference>
<dbReference type="SMART" id="SM00388">
    <property type="entry name" value="HisKA"/>
    <property type="match status" value="1"/>
</dbReference>
<organism evidence="16 17">
    <name type="scientific">Salinibacter ruber (strain M8)</name>
    <dbReference type="NCBI Taxonomy" id="761659"/>
    <lineage>
        <taxon>Bacteria</taxon>
        <taxon>Pseudomonadati</taxon>
        <taxon>Rhodothermota</taxon>
        <taxon>Rhodothermia</taxon>
        <taxon>Rhodothermales</taxon>
        <taxon>Salinibacteraceae</taxon>
        <taxon>Salinibacter</taxon>
    </lineage>
</organism>
<feature type="region of interest" description="Disordered" evidence="13">
    <location>
        <begin position="1320"/>
        <end position="1346"/>
    </location>
</feature>
<dbReference type="Pfam" id="PF02518">
    <property type="entry name" value="HATPase_c"/>
    <property type="match status" value="1"/>
</dbReference>
<feature type="modified residue" description="4-aspartylphosphate" evidence="11">
    <location>
        <position position="1123"/>
    </location>
</feature>
<comment type="catalytic activity">
    <reaction evidence="1">
        <text>ATP + protein L-histidine = ADP + protein N-phospho-L-histidine.</text>
        <dbReference type="EC" id="2.7.13.3"/>
    </reaction>
</comment>
<dbReference type="Gene3D" id="1.10.287.130">
    <property type="match status" value="1"/>
</dbReference>
<evidence type="ECO:0000256" key="2">
    <source>
        <dbReference type="ARBA" id="ARBA00012438"/>
    </source>
</evidence>
<dbReference type="InterPro" id="IPR011006">
    <property type="entry name" value="CheY-like_superfamily"/>
</dbReference>
<keyword evidence="5" id="KW-0547">Nucleotide-binding</keyword>
<evidence type="ECO:0000313" key="17">
    <source>
        <dbReference type="Proteomes" id="UP000000933"/>
    </source>
</evidence>
<dbReference type="Gene3D" id="3.40.50.2300">
    <property type="match status" value="2"/>
</dbReference>
<feature type="coiled-coil region" evidence="12">
    <location>
        <begin position="791"/>
        <end position="819"/>
    </location>
</feature>
<dbReference type="InterPro" id="IPR013783">
    <property type="entry name" value="Ig-like_fold"/>
</dbReference>
<keyword evidence="4" id="KW-0808">Transferase</keyword>
<evidence type="ECO:0000256" key="6">
    <source>
        <dbReference type="ARBA" id="ARBA00022777"/>
    </source>
</evidence>
<dbReference type="SUPFAM" id="SSF47384">
    <property type="entry name" value="Homodimeric domain of signal transducing histidine kinase"/>
    <property type="match status" value="1"/>
</dbReference>
<name>D5H629_SALRM</name>
<dbReference type="InterPro" id="IPR015943">
    <property type="entry name" value="WD40/YVTN_repeat-like_dom_sf"/>
</dbReference>
<dbReference type="KEGG" id="srm:SRM_00563"/>
<protein>
    <recommendedName>
        <fullName evidence="10">Sensory/regulatory protein RpfC</fullName>
        <ecNumber evidence="2">2.7.13.3</ecNumber>
    </recommendedName>
</protein>
<comment type="subunit">
    <text evidence="9">At low DSF concentrations, interacts with RpfF.</text>
</comment>
<dbReference type="CDD" id="cd16922">
    <property type="entry name" value="HATPase_EvgS-ArcB-TorS-like"/>
    <property type="match status" value="1"/>
</dbReference>
<dbReference type="InterPro" id="IPR005467">
    <property type="entry name" value="His_kinase_dom"/>
</dbReference>
<dbReference type="FunFam" id="3.30.565.10:FF:000010">
    <property type="entry name" value="Sensor histidine kinase RcsC"/>
    <property type="match status" value="1"/>
</dbReference>
<dbReference type="InterPro" id="IPR003594">
    <property type="entry name" value="HATPase_dom"/>
</dbReference>
<dbReference type="PROSITE" id="PS50109">
    <property type="entry name" value="HIS_KIN"/>
    <property type="match status" value="1"/>
</dbReference>
<evidence type="ECO:0000256" key="1">
    <source>
        <dbReference type="ARBA" id="ARBA00000085"/>
    </source>
</evidence>
<dbReference type="PROSITE" id="PS50110">
    <property type="entry name" value="RESPONSE_REGULATORY"/>
    <property type="match status" value="2"/>
</dbReference>
<dbReference type="Pfam" id="PF07495">
    <property type="entry name" value="Y_Y_Y"/>
    <property type="match status" value="1"/>
</dbReference>
<evidence type="ECO:0000256" key="7">
    <source>
        <dbReference type="ARBA" id="ARBA00022840"/>
    </source>
</evidence>
<evidence type="ECO:0000256" key="13">
    <source>
        <dbReference type="SAM" id="MobiDB-lite"/>
    </source>
</evidence>
<dbReference type="InterPro" id="IPR036097">
    <property type="entry name" value="HisK_dim/P_sf"/>
</dbReference>
<dbReference type="InterPro" id="IPR036890">
    <property type="entry name" value="HATPase_C_sf"/>
</dbReference>